<dbReference type="InterPro" id="IPR013762">
    <property type="entry name" value="Integrase-like_cat_sf"/>
</dbReference>
<comment type="caution">
    <text evidence="2">The sequence shown here is derived from an EMBL/GenBank/DDBJ whole genome shotgun (WGS) entry which is preliminary data.</text>
</comment>
<sequence>MFRKNFKHKVGDKQSFYSFRHSFIDELKDANLSKEKVHDLVGHSNQSIALDQYGSDAGYDELARNLELVDFSEVLKDVCPFIETKAYNTLKACHK</sequence>
<dbReference type="GO" id="GO:0006310">
    <property type="term" value="P:DNA recombination"/>
    <property type="evidence" value="ECO:0007669"/>
    <property type="project" value="UniProtKB-KW"/>
</dbReference>
<dbReference type="SUPFAM" id="SSF56349">
    <property type="entry name" value="DNA breaking-rejoining enzymes"/>
    <property type="match status" value="1"/>
</dbReference>
<dbReference type="STRING" id="1481914.JCM19241_4827"/>
<dbReference type="InterPro" id="IPR011010">
    <property type="entry name" value="DNA_brk_join_enz"/>
</dbReference>
<evidence type="ECO:0008006" key="4">
    <source>
        <dbReference type="Google" id="ProtNLM"/>
    </source>
</evidence>
<reference evidence="2 3" key="1">
    <citation type="submission" date="2015-01" db="EMBL/GenBank/DDBJ databases">
        <title>Vibrio sp. C94 JCM 19241 whole genome shotgun sequence.</title>
        <authorList>
            <person name="Sawabe T."/>
            <person name="Meirelles P."/>
            <person name="Feng G."/>
            <person name="Sayaka M."/>
            <person name="Hattori M."/>
            <person name="Ohkuma M."/>
        </authorList>
    </citation>
    <scope>NUCLEOTIDE SEQUENCE [LARGE SCALE GENOMIC DNA]</scope>
    <source>
        <strain evidence="3">JCM 19241</strain>
    </source>
</reference>
<evidence type="ECO:0000313" key="2">
    <source>
        <dbReference type="EMBL" id="GAM78122.1"/>
    </source>
</evidence>
<dbReference type="EMBL" id="BBSC01000012">
    <property type="protein sequence ID" value="GAM78122.1"/>
    <property type="molecule type" value="Genomic_DNA"/>
</dbReference>
<dbReference type="Gene3D" id="1.10.443.10">
    <property type="entry name" value="Intergrase catalytic core"/>
    <property type="match status" value="1"/>
</dbReference>
<gene>
    <name evidence="2" type="ORF">JCM19241_4827</name>
</gene>
<dbReference type="Proteomes" id="UP000031666">
    <property type="component" value="Unassembled WGS sequence"/>
</dbReference>
<dbReference type="AlphaFoldDB" id="A0A0B8QM18"/>
<evidence type="ECO:0000256" key="1">
    <source>
        <dbReference type="ARBA" id="ARBA00023172"/>
    </source>
</evidence>
<keyword evidence="1" id="KW-0233">DNA recombination</keyword>
<reference evidence="2 3" key="2">
    <citation type="submission" date="2015-01" db="EMBL/GenBank/DDBJ databases">
        <authorList>
            <consortium name="NBRP consortium"/>
            <person name="Sawabe T."/>
            <person name="Meirelles P."/>
            <person name="Feng G."/>
            <person name="Sayaka M."/>
            <person name="Hattori M."/>
            <person name="Ohkuma M."/>
        </authorList>
    </citation>
    <scope>NUCLEOTIDE SEQUENCE [LARGE SCALE GENOMIC DNA]</scope>
    <source>
        <strain evidence="3">JCM 19241</strain>
    </source>
</reference>
<proteinExistence type="predicted"/>
<organism evidence="2 3">
    <name type="scientific">Vibrio ishigakensis</name>
    <dbReference type="NCBI Taxonomy" id="1481914"/>
    <lineage>
        <taxon>Bacteria</taxon>
        <taxon>Pseudomonadati</taxon>
        <taxon>Pseudomonadota</taxon>
        <taxon>Gammaproteobacteria</taxon>
        <taxon>Vibrionales</taxon>
        <taxon>Vibrionaceae</taxon>
        <taxon>Vibrio</taxon>
    </lineage>
</organism>
<accession>A0A0B8QM18</accession>
<protein>
    <recommendedName>
        <fullName evidence="4">Tyr recombinase domain-containing protein</fullName>
    </recommendedName>
</protein>
<evidence type="ECO:0000313" key="3">
    <source>
        <dbReference type="Proteomes" id="UP000031666"/>
    </source>
</evidence>
<name>A0A0B8QM18_9VIBR</name>
<dbReference type="GO" id="GO:0003677">
    <property type="term" value="F:DNA binding"/>
    <property type="evidence" value="ECO:0007669"/>
    <property type="project" value="InterPro"/>
</dbReference>
<dbReference type="GO" id="GO:0015074">
    <property type="term" value="P:DNA integration"/>
    <property type="evidence" value="ECO:0007669"/>
    <property type="project" value="InterPro"/>
</dbReference>